<protein>
    <recommendedName>
        <fullName evidence="2">PAS domain-containing protein</fullName>
    </recommendedName>
</protein>
<evidence type="ECO:0000313" key="4">
    <source>
        <dbReference type="Proteomes" id="UP001476247"/>
    </source>
</evidence>
<evidence type="ECO:0000259" key="2">
    <source>
        <dbReference type="PROSITE" id="PS50112"/>
    </source>
</evidence>
<feature type="region of interest" description="Disordered" evidence="1">
    <location>
        <begin position="531"/>
        <end position="570"/>
    </location>
</feature>
<dbReference type="SUPFAM" id="SSF55785">
    <property type="entry name" value="PYP-like sensor domain (PAS domain)"/>
    <property type="match status" value="1"/>
</dbReference>
<feature type="compositionally biased region" description="Low complexity" evidence="1">
    <location>
        <begin position="454"/>
        <end position="468"/>
    </location>
</feature>
<accession>A0ABP9XRE0</accession>
<name>A0ABP9XRE0_9FUNG</name>
<feature type="domain" description="PAS" evidence="2">
    <location>
        <begin position="193"/>
        <end position="227"/>
    </location>
</feature>
<dbReference type="EMBL" id="BAABUJ010000007">
    <property type="protein sequence ID" value="GAA5797338.1"/>
    <property type="molecule type" value="Genomic_DNA"/>
</dbReference>
<evidence type="ECO:0000256" key="1">
    <source>
        <dbReference type="SAM" id="MobiDB-lite"/>
    </source>
</evidence>
<gene>
    <name evidence="3" type="ORF">HPULCUR_002719</name>
</gene>
<feature type="compositionally biased region" description="Low complexity" evidence="1">
    <location>
        <begin position="531"/>
        <end position="557"/>
    </location>
</feature>
<dbReference type="InterPro" id="IPR000014">
    <property type="entry name" value="PAS"/>
</dbReference>
<feature type="region of interest" description="Disordered" evidence="1">
    <location>
        <begin position="451"/>
        <end position="473"/>
    </location>
</feature>
<dbReference type="Proteomes" id="UP001476247">
    <property type="component" value="Unassembled WGS sequence"/>
</dbReference>
<organism evidence="3 4">
    <name type="scientific">Helicostylum pulchrum</name>
    <dbReference type="NCBI Taxonomy" id="562976"/>
    <lineage>
        <taxon>Eukaryota</taxon>
        <taxon>Fungi</taxon>
        <taxon>Fungi incertae sedis</taxon>
        <taxon>Mucoromycota</taxon>
        <taxon>Mucoromycotina</taxon>
        <taxon>Mucoromycetes</taxon>
        <taxon>Mucorales</taxon>
        <taxon>Mucorineae</taxon>
        <taxon>Mucoraceae</taxon>
        <taxon>Helicostylum</taxon>
    </lineage>
</organism>
<proteinExistence type="predicted"/>
<comment type="caution">
    <text evidence="3">The sequence shown here is derived from an EMBL/GenBank/DDBJ whole genome shotgun (WGS) entry which is preliminary data.</text>
</comment>
<dbReference type="Gene3D" id="3.30.450.20">
    <property type="entry name" value="PAS domain"/>
    <property type="match status" value="1"/>
</dbReference>
<dbReference type="PROSITE" id="PS50112">
    <property type="entry name" value="PAS"/>
    <property type="match status" value="1"/>
</dbReference>
<dbReference type="InterPro" id="IPR035965">
    <property type="entry name" value="PAS-like_dom_sf"/>
</dbReference>
<keyword evidence="4" id="KW-1185">Reference proteome</keyword>
<sequence>MQHKKRGRPKLRDKKVYSSNEHSYKILYGTIQTPSISASHSNNRNIVSNIQAPPFKGKLNNIVKRPPAISFIHEPIESFQSLQDTNNQQDIPNIHLAYDYNTNNMLLDALPTTQLSSILLPPQQQQQPQQQHTIFDYSNITNPILLNNGNNNNNTIANFEPKNDSIVDENLTIIMSMEVCCAKVSNDTIKCWGYYPQELAHRSFYDFISPKDSDRLARLHRLLLDNAMDTIKHTASTTVPLPPTERTTSLLFSNTDQTILSVIANGSRSFSDSIHIKKRCGEYELYKVVVYIGGGLGADLYDITSFSKQYIVAQFRKHEYEVIIPPPSVTSSALSLDELSNKTEPYYQNIEPIAVFSPMSPLSPSSPNMAYSNATGATVTAAAATSSATATNNNNYTKLDMFKKYNNGRSLFSHTRKDHKPLSATTKFSQMSIIPPCSSPKFNIAPITTQQQHNNNNNSSSSSSSSSNTKHYNSSFLSRFPPSASYSTAGPSSSVAVPVSSLRLRTTDRPTVTHPTQQYFLQTSSSSLNAAASAAANSNKARRSISGPTTSESPSTSNQKMEMSIRSLLC</sequence>
<reference evidence="3 4" key="1">
    <citation type="submission" date="2024-04" db="EMBL/GenBank/DDBJ databases">
        <title>genome sequences of Mucor flavus KT1a and Helicostylum pulchrum KT1b strains isolation_sourced from the surface of a dry-aged beef.</title>
        <authorList>
            <person name="Toyotome T."/>
            <person name="Hosono M."/>
            <person name="Torimaru M."/>
            <person name="Fukuda K."/>
            <person name="Mikami N."/>
        </authorList>
    </citation>
    <scope>NUCLEOTIDE SEQUENCE [LARGE SCALE GENOMIC DNA]</scope>
    <source>
        <strain evidence="3 4">KT1b</strain>
    </source>
</reference>
<evidence type="ECO:0000313" key="3">
    <source>
        <dbReference type="EMBL" id="GAA5797338.1"/>
    </source>
</evidence>